<keyword evidence="2" id="KW-1185">Reference proteome</keyword>
<comment type="caution">
    <text evidence="1">The sequence shown here is derived from an EMBL/GenBank/DDBJ whole genome shotgun (WGS) entry which is preliminary data.</text>
</comment>
<evidence type="ECO:0000313" key="2">
    <source>
        <dbReference type="Proteomes" id="UP000325081"/>
    </source>
</evidence>
<feature type="non-terminal residue" evidence="1">
    <location>
        <position position="1"/>
    </location>
</feature>
<accession>A0A5A7PS27</accession>
<proteinExistence type="predicted"/>
<gene>
    <name evidence="1" type="ORF">STAS_11577</name>
</gene>
<dbReference type="OrthoDB" id="2789670at2759"/>
<evidence type="ECO:0000313" key="1">
    <source>
        <dbReference type="EMBL" id="GER35302.1"/>
    </source>
</evidence>
<sequence>IPFIRYIFKMRVLDFSALGFKSRIKKTIIYEASSLIDSGRKKNGIFDNRKFEKFLLDVLACSILELNVIEVMKLLMILRVSMYQWPILTSNAKMTRFSSNSTKQLSNAIVIKNMIVACDYGEIHNMVKRHIFNSMLGPNGQRYHHGKPVETIESLSEKKTSTSFVN</sequence>
<dbReference type="EMBL" id="BKCP01004961">
    <property type="protein sequence ID" value="GER35302.1"/>
    <property type="molecule type" value="Genomic_DNA"/>
</dbReference>
<organism evidence="1 2">
    <name type="scientific">Striga asiatica</name>
    <name type="common">Asiatic witchweed</name>
    <name type="synonym">Buchnera asiatica</name>
    <dbReference type="NCBI Taxonomy" id="4170"/>
    <lineage>
        <taxon>Eukaryota</taxon>
        <taxon>Viridiplantae</taxon>
        <taxon>Streptophyta</taxon>
        <taxon>Embryophyta</taxon>
        <taxon>Tracheophyta</taxon>
        <taxon>Spermatophyta</taxon>
        <taxon>Magnoliopsida</taxon>
        <taxon>eudicotyledons</taxon>
        <taxon>Gunneridae</taxon>
        <taxon>Pentapetalae</taxon>
        <taxon>asterids</taxon>
        <taxon>lamiids</taxon>
        <taxon>Lamiales</taxon>
        <taxon>Orobanchaceae</taxon>
        <taxon>Buchnereae</taxon>
        <taxon>Striga</taxon>
    </lineage>
</organism>
<dbReference type="Proteomes" id="UP000325081">
    <property type="component" value="Unassembled WGS sequence"/>
</dbReference>
<protein>
    <submittedName>
        <fullName evidence="1">Ent-kaurene oxidase</fullName>
    </submittedName>
</protein>
<name>A0A5A7PS27_STRAF</name>
<feature type="non-terminal residue" evidence="1">
    <location>
        <position position="166"/>
    </location>
</feature>
<dbReference type="AlphaFoldDB" id="A0A5A7PS27"/>
<reference evidence="2" key="1">
    <citation type="journal article" date="2019" name="Curr. Biol.">
        <title>Genome Sequence of Striga asiatica Provides Insight into the Evolution of Plant Parasitism.</title>
        <authorList>
            <person name="Yoshida S."/>
            <person name="Kim S."/>
            <person name="Wafula E.K."/>
            <person name="Tanskanen J."/>
            <person name="Kim Y.M."/>
            <person name="Honaas L."/>
            <person name="Yang Z."/>
            <person name="Spallek T."/>
            <person name="Conn C.E."/>
            <person name="Ichihashi Y."/>
            <person name="Cheong K."/>
            <person name="Cui S."/>
            <person name="Der J.P."/>
            <person name="Gundlach H."/>
            <person name="Jiao Y."/>
            <person name="Hori C."/>
            <person name="Ishida J.K."/>
            <person name="Kasahara H."/>
            <person name="Kiba T."/>
            <person name="Kim M.S."/>
            <person name="Koo N."/>
            <person name="Laohavisit A."/>
            <person name="Lee Y.H."/>
            <person name="Lumba S."/>
            <person name="McCourt P."/>
            <person name="Mortimer J.C."/>
            <person name="Mutuku J.M."/>
            <person name="Nomura T."/>
            <person name="Sasaki-Sekimoto Y."/>
            <person name="Seto Y."/>
            <person name="Wang Y."/>
            <person name="Wakatake T."/>
            <person name="Sakakibara H."/>
            <person name="Demura T."/>
            <person name="Yamaguchi S."/>
            <person name="Yoneyama K."/>
            <person name="Manabe R.I."/>
            <person name="Nelson D.C."/>
            <person name="Schulman A.H."/>
            <person name="Timko M.P."/>
            <person name="dePamphilis C.W."/>
            <person name="Choi D."/>
            <person name="Shirasu K."/>
        </authorList>
    </citation>
    <scope>NUCLEOTIDE SEQUENCE [LARGE SCALE GENOMIC DNA]</scope>
    <source>
        <strain evidence="2">cv. UVA1</strain>
    </source>
</reference>